<proteinExistence type="predicted"/>
<name>A0ACA9K687_9GLOM</name>
<dbReference type="EMBL" id="CAJVPT010001035">
    <property type="protein sequence ID" value="CAG8455212.1"/>
    <property type="molecule type" value="Genomic_DNA"/>
</dbReference>
<evidence type="ECO:0000313" key="1">
    <source>
        <dbReference type="EMBL" id="CAG8455212.1"/>
    </source>
</evidence>
<gene>
    <name evidence="1" type="ORF">ACOLOM_LOCUS933</name>
</gene>
<reference evidence="1" key="1">
    <citation type="submission" date="2021-06" db="EMBL/GenBank/DDBJ databases">
        <authorList>
            <person name="Kallberg Y."/>
            <person name="Tangrot J."/>
            <person name="Rosling A."/>
        </authorList>
    </citation>
    <scope>NUCLEOTIDE SEQUENCE</scope>
    <source>
        <strain evidence="1">CL356</strain>
    </source>
</reference>
<dbReference type="Proteomes" id="UP000789525">
    <property type="component" value="Unassembled WGS sequence"/>
</dbReference>
<protein>
    <submittedName>
        <fullName evidence="1">1709_t:CDS:1</fullName>
    </submittedName>
</protein>
<evidence type="ECO:0000313" key="2">
    <source>
        <dbReference type="Proteomes" id="UP000789525"/>
    </source>
</evidence>
<keyword evidence="2" id="KW-1185">Reference proteome</keyword>
<accession>A0ACA9K687</accession>
<sequence length="176" mass="20342">MNLWPKIISFLAFPEVSLRKHALWVCGTAVQNNPQAQKAFTEKGGLKIIMDILRDSNEDEEVRSKALYAISDHSILRKTVFLLNTLIIQDLSTASTQIKEKHINKQMIKLLNLYWADDEDLVDKILRTLLGEFQQSVSFNEDEINELKNILPTIKKKYGDNVLNLTEWTELESRIQ</sequence>
<organism evidence="1 2">
    <name type="scientific">Acaulospora colombiana</name>
    <dbReference type="NCBI Taxonomy" id="27376"/>
    <lineage>
        <taxon>Eukaryota</taxon>
        <taxon>Fungi</taxon>
        <taxon>Fungi incertae sedis</taxon>
        <taxon>Mucoromycota</taxon>
        <taxon>Glomeromycotina</taxon>
        <taxon>Glomeromycetes</taxon>
        <taxon>Diversisporales</taxon>
        <taxon>Acaulosporaceae</taxon>
        <taxon>Acaulospora</taxon>
    </lineage>
</organism>
<comment type="caution">
    <text evidence="1">The sequence shown here is derived from an EMBL/GenBank/DDBJ whole genome shotgun (WGS) entry which is preliminary data.</text>
</comment>